<dbReference type="GO" id="GO:0030313">
    <property type="term" value="C:cell envelope"/>
    <property type="evidence" value="ECO:0007669"/>
    <property type="project" value="UniProtKB-SubCell"/>
</dbReference>
<evidence type="ECO:0000256" key="2">
    <source>
        <dbReference type="ARBA" id="ARBA00007639"/>
    </source>
</evidence>
<comment type="subcellular location">
    <subcellularLocation>
        <location evidence="1">Cell envelope</location>
    </subcellularLocation>
</comment>
<reference evidence="5" key="1">
    <citation type="submission" date="2021-03" db="EMBL/GenBank/DDBJ databases">
        <title>Leucobacter chromiisoli sp. nov., isolated from chromium-containing soil of chemical plant.</title>
        <authorList>
            <person name="Xu Z."/>
        </authorList>
    </citation>
    <scope>NUCLEOTIDE SEQUENCE</scope>
    <source>
        <strain evidence="5">A2</strain>
    </source>
</reference>
<dbReference type="PANTHER" id="PTHR46847:SF1">
    <property type="entry name" value="D-ALLOSE-BINDING PERIPLASMIC PROTEIN-RELATED"/>
    <property type="match status" value="1"/>
</dbReference>
<proteinExistence type="inferred from homology"/>
<evidence type="ECO:0000313" key="5">
    <source>
        <dbReference type="EMBL" id="MBO1803799.1"/>
    </source>
</evidence>
<dbReference type="PROSITE" id="PS51257">
    <property type="entry name" value="PROKAR_LIPOPROTEIN"/>
    <property type="match status" value="1"/>
</dbReference>
<keyword evidence="6" id="KW-1185">Reference proteome</keyword>
<comment type="similarity">
    <text evidence="2">Belongs to the bacterial solute-binding protein 2 family.</text>
</comment>
<dbReference type="EMBL" id="JAGDYL010000001">
    <property type="protein sequence ID" value="MBO1803799.1"/>
    <property type="molecule type" value="Genomic_DNA"/>
</dbReference>
<dbReference type="GO" id="GO:0030246">
    <property type="term" value="F:carbohydrate binding"/>
    <property type="evidence" value="ECO:0007669"/>
    <property type="project" value="UniProtKB-ARBA"/>
</dbReference>
<dbReference type="CDD" id="cd01536">
    <property type="entry name" value="PBP1_ABC_sugar_binding-like"/>
    <property type="match status" value="1"/>
</dbReference>
<accession>A0A939RXU7</accession>
<dbReference type="InterPro" id="IPR028082">
    <property type="entry name" value="Peripla_BP_I"/>
</dbReference>
<dbReference type="AlphaFoldDB" id="A0A939RXU7"/>
<dbReference type="InterPro" id="IPR025997">
    <property type="entry name" value="SBP_2_dom"/>
</dbReference>
<keyword evidence="3" id="KW-0732">Signal</keyword>
<feature type="domain" description="Periplasmic binding protein" evidence="4">
    <location>
        <begin position="56"/>
        <end position="311"/>
    </location>
</feature>
<dbReference type="RefSeq" id="WP_208044287.1">
    <property type="nucleotide sequence ID" value="NZ_JAGDYL010000001.1"/>
</dbReference>
<evidence type="ECO:0000259" key="4">
    <source>
        <dbReference type="Pfam" id="PF13407"/>
    </source>
</evidence>
<organism evidence="5 6">
    <name type="scientific">Leucobacter ruminantium</name>
    <dbReference type="NCBI Taxonomy" id="1289170"/>
    <lineage>
        <taxon>Bacteria</taxon>
        <taxon>Bacillati</taxon>
        <taxon>Actinomycetota</taxon>
        <taxon>Actinomycetes</taxon>
        <taxon>Micrococcales</taxon>
        <taxon>Microbacteriaceae</taxon>
        <taxon>Leucobacter</taxon>
    </lineage>
</organism>
<evidence type="ECO:0000256" key="1">
    <source>
        <dbReference type="ARBA" id="ARBA00004196"/>
    </source>
</evidence>
<evidence type="ECO:0000313" key="6">
    <source>
        <dbReference type="Proteomes" id="UP000664398"/>
    </source>
</evidence>
<name>A0A939RXU7_9MICO</name>
<dbReference type="Pfam" id="PF13407">
    <property type="entry name" value="Peripla_BP_4"/>
    <property type="match status" value="1"/>
</dbReference>
<dbReference type="PANTHER" id="PTHR46847">
    <property type="entry name" value="D-ALLOSE-BINDING PERIPLASMIC PROTEIN-RELATED"/>
    <property type="match status" value="1"/>
</dbReference>
<sequence>MNKEVFWKNRRFWAGALAVGATLGLVTGCSGGGGGDEAGGAKAGADCEETYTIAFSHPAGEVAAVKAVKKAVEDRAAENGCVNLLLDNTVDSNLETQRKSVENWVTQKVDAIVVWPVDVAAMEGLREQAQAQGTKWLTYASPNPEEDGSVGFDNDTAGEELAAELEAWVDDNYPDRNIKAAVTTWTALPSLEGRWKNILDKLDEMGIEVVSEQDCLSQDCGMTIAEDAIRKNPDDLKIFVGANDDVGTGALRALNNAGVDMSGFFVAGYDGTEEALTSLKDGTGYTRSAAIPLAELGHSIIDNSIAAITGEGNPSNLTPMIIVSPDDKDQIDELLALF</sequence>
<protein>
    <submittedName>
        <fullName evidence="5">Sugar ABC transporter substrate-binding protein</fullName>
    </submittedName>
</protein>
<dbReference type="Gene3D" id="3.40.50.2300">
    <property type="match status" value="2"/>
</dbReference>
<dbReference type="Proteomes" id="UP000664398">
    <property type="component" value="Unassembled WGS sequence"/>
</dbReference>
<evidence type="ECO:0000256" key="3">
    <source>
        <dbReference type="ARBA" id="ARBA00022729"/>
    </source>
</evidence>
<comment type="caution">
    <text evidence="5">The sequence shown here is derived from an EMBL/GenBank/DDBJ whole genome shotgun (WGS) entry which is preliminary data.</text>
</comment>
<gene>
    <name evidence="5" type="ORF">J4H91_00495</name>
</gene>
<dbReference type="SUPFAM" id="SSF53822">
    <property type="entry name" value="Periplasmic binding protein-like I"/>
    <property type="match status" value="1"/>
</dbReference>